<dbReference type="RefSeq" id="XP_033601002.1">
    <property type="nucleotide sequence ID" value="XM_033743907.1"/>
</dbReference>
<evidence type="ECO:0000256" key="1">
    <source>
        <dbReference type="SAM" id="SignalP"/>
    </source>
</evidence>
<evidence type="ECO:0008006" key="4">
    <source>
        <dbReference type="Google" id="ProtNLM"/>
    </source>
</evidence>
<reference evidence="2" key="1">
    <citation type="journal article" date="2020" name="Stud. Mycol.">
        <title>101 Dothideomycetes genomes: a test case for predicting lifestyles and emergence of pathogens.</title>
        <authorList>
            <person name="Haridas S."/>
            <person name="Albert R."/>
            <person name="Binder M."/>
            <person name="Bloem J."/>
            <person name="Labutti K."/>
            <person name="Salamov A."/>
            <person name="Andreopoulos B."/>
            <person name="Baker S."/>
            <person name="Barry K."/>
            <person name="Bills G."/>
            <person name="Bluhm B."/>
            <person name="Cannon C."/>
            <person name="Castanera R."/>
            <person name="Culley D."/>
            <person name="Daum C."/>
            <person name="Ezra D."/>
            <person name="Gonzalez J."/>
            <person name="Henrissat B."/>
            <person name="Kuo A."/>
            <person name="Liang C."/>
            <person name="Lipzen A."/>
            <person name="Lutzoni F."/>
            <person name="Magnuson J."/>
            <person name="Mondo S."/>
            <person name="Nolan M."/>
            <person name="Ohm R."/>
            <person name="Pangilinan J."/>
            <person name="Park H.-J."/>
            <person name="Ramirez L."/>
            <person name="Alfaro M."/>
            <person name="Sun H."/>
            <person name="Tritt A."/>
            <person name="Yoshinaga Y."/>
            <person name="Zwiers L.-H."/>
            <person name="Turgeon B."/>
            <person name="Goodwin S."/>
            <person name="Spatafora J."/>
            <person name="Crous P."/>
            <person name="Grigoriev I."/>
        </authorList>
    </citation>
    <scope>NUCLEOTIDE SEQUENCE</scope>
    <source>
        <strain evidence="2">CBS 121739</strain>
    </source>
</reference>
<feature type="chain" id="PRO_5025384914" description="Secreted protein" evidence="1">
    <location>
        <begin position="17"/>
        <end position="163"/>
    </location>
</feature>
<keyword evidence="1" id="KW-0732">Signal</keyword>
<sequence length="163" mass="17687">MRFFPTIMALVLAVSALPNKGTSTGDLMISADIAAESTALAKNIECNPKMLRGANRDGIKQCIKYLRNQREATCLAQRSMNTYCDFPEMRLEVWAAGLEERLAEQNEAPPYNHIPYQQGASCADVANGLAAILKTCSAGNDLDVSGTGPAMPNENFMLRVFAP</sequence>
<proteinExistence type="predicted"/>
<accession>A0A6A6WBR3</accession>
<evidence type="ECO:0000313" key="3">
    <source>
        <dbReference type="Proteomes" id="UP000799437"/>
    </source>
</evidence>
<dbReference type="GeneID" id="54484961"/>
<name>A0A6A6WBR3_9PEZI</name>
<evidence type="ECO:0000313" key="2">
    <source>
        <dbReference type="EMBL" id="KAF2758551.1"/>
    </source>
</evidence>
<keyword evidence="3" id="KW-1185">Reference proteome</keyword>
<organism evidence="2 3">
    <name type="scientific">Pseudovirgaria hyperparasitica</name>
    <dbReference type="NCBI Taxonomy" id="470096"/>
    <lineage>
        <taxon>Eukaryota</taxon>
        <taxon>Fungi</taxon>
        <taxon>Dikarya</taxon>
        <taxon>Ascomycota</taxon>
        <taxon>Pezizomycotina</taxon>
        <taxon>Dothideomycetes</taxon>
        <taxon>Dothideomycetes incertae sedis</taxon>
        <taxon>Acrospermales</taxon>
        <taxon>Acrospermaceae</taxon>
        <taxon>Pseudovirgaria</taxon>
    </lineage>
</organism>
<dbReference type="AlphaFoldDB" id="A0A6A6WBR3"/>
<dbReference type="EMBL" id="ML996571">
    <property type="protein sequence ID" value="KAF2758551.1"/>
    <property type="molecule type" value="Genomic_DNA"/>
</dbReference>
<feature type="signal peptide" evidence="1">
    <location>
        <begin position="1"/>
        <end position="16"/>
    </location>
</feature>
<gene>
    <name evidence="2" type="ORF">EJ05DRAFT_475853</name>
</gene>
<protein>
    <recommendedName>
        <fullName evidence="4">Secreted protein</fullName>
    </recommendedName>
</protein>
<dbReference type="Proteomes" id="UP000799437">
    <property type="component" value="Unassembled WGS sequence"/>
</dbReference>